<dbReference type="VEuPathDB" id="FungiDB:HpaG809457"/>
<dbReference type="SUPFAM" id="SSF53474">
    <property type="entry name" value="alpha/beta-Hydrolases"/>
    <property type="match status" value="1"/>
</dbReference>
<accession>M4BSM3</accession>
<dbReference type="InParanoid" id="M4BSM3"/>
<organism evidence="3 4">
    <name type="scientific">Hyaloperonospora arabidopsidis (strain Emoy2)</name>
    <name type="common">Downy mildew agent</name>
    <name type="synonym">Peronospora arabidopsidis</name>
    <dbReference type="NCBI Taxonomy" id="559515"/>
    <lineage>
        <taxon>Eukaryota</taxon>
        <taxon>Sar</taxon>
        <taxon>Stramenopiles</taxon>
        <taxon>Oomycota</taxon>
        <taxon>Peronosporomycetes</taxon>
        <taxon>Peronosporales</taxon>
        <taxon>Peronosporaceae</taxon>
        <taxon>Hyaloperonospora</taxon>
    </lineage>
</organism>
<dbReference type="STRING" id="559515.M4BSM3"/>
<dbReference type="AlphaFoldDB" id="M4BSM3"/>
<dbReference type="OMA" id="CEAPKWV"/>
<keyword evidence="2" id="KW-0732">Signal</keyword>
<dbReference type="EnsemblProtists" id="HpaT809457">
    <property type="protein sequence ID" value="HpaP809457"/>
    <property type="gene ID" value="HpaG809457"/>
</dbReference>
<dbReference type="PANTHER" id="PTHR43039">
    <property type="entry name" value="ESTERASE-RELATED"/>
    <property type="match status" value="1"/>
</dbReference>
<evidence type="ECO:0000313" key="3">
    <source>
        <dbReference type="EnsemblProtists" id="HpaP809457"/>
    </source>
</evidence>
<comment type="similarity">
    <text evidence="1">Belongs to the AB hydrolase superfamily.</text>
</comment>
<dbReference type="InterPro" id="IPR029058">
    <property type="entry name" value="AB_hydrolase_fold"/>
</dbReference>
<dbReference type="eggNOG" id="ENOG502SIRQ">
    <property type="taxonomic scope" value="Eukaryota"/>
</dbReference>
<feature type="signal peptide" evidence="2">
    <location>
        <begin position="1"/>
        <end position="20"/>
    </location>
</feature>
<evidence type="ECO:0000313" key="4">
    <source>
        <dbReference type="Proteomes" id="UP000011713"/>
    </source>
</evidence>
<evidence type="ECO:0000256" key="2">
    <source>
        <dbReference type="SAM" id="SignalP"/>
    </source>
</evidence>
<dbReference type="HOGENOM" id="CLU_017880_2_0_1"/>
<feature type="chain" id="PRO_5004048944" evidence="2">
    <location>
        <begin position="21"/>
        <end position="573"/>
    </location>
</feature>
<sequence>MKLHRVLSIFAAGVIGQISAASSVTSDSSFPGWKPCPAYTFPGEGEYEAECVTYDAPLCYPGICETPANVNPTIKVFVKRLRAKGGNVDDAPNVWMIPEVECSEVEHSMVTLHKSLEGAVNVYTMDFRGDGRGTLLDCASGQSMTSVSQSDSPMYMMDGAACAKILQNQYGDLASFSVTSAATDISIFISNHTNGASTIVYGVSAGTMQVQRLMQLDPPSVNGYVLDGAVAYAVTPDKKTYWSDYDADFASVGETFMKLCAQDRDCASHFKATSLSATLHHLLQNFDSNPNSTCAALVANSSQDEPVVVLQTTLGGLLLDSSTRSLIPPLVHRLNRCDSYDVNILTVFFATASQKVSVPDKAEAYVSGLHSFVETFSEMWKTPSPTYDDLYTRAKTLSMTNYMTSWYVSYYCLYSKERSPACDGIEFDKYEANPMIHRRDKFWGKTAIVSSHASVLQLHGRLDPMNPYKHGESLFKALDTSKKELIAFDYAPRVTIETTPYGDGGKNCGMELLLSFVRSNADLKRVDKSCVGKMPAFNMKVAPELVSTYFGTEDVYDGVSTRAEHNGRVKPAF</sequence>
<dbReference type="EMBL" id="JH598725">
    <property type="status" value="NOT_ANNOTATED_CDS"/>
    <property type="molecule type" value="Genomic_DNA"/>
</dbReference>
<dbReference type="Gene3D" id="3.40.50.1820">
    <property type="entry name" value="alpha/beta hydrolase"/>
    <property type="match status" value="1"/>
</dbReference>
<dbReference type="Proteomes" id="UP000011713">
    <property type="component" value="Unassembled WGS sequence"/>
</dbReference>
<reference evidence="4" key="1">
    <citation type="journal article" date="2010" name="Science">
        <title>Signatures of adaptation to obligate biotrophy in the Hyaloperonospora arabidopsidis genome.</title>
        <authorList>
            <person name="Baxter L."/>
            <person name="Tripathy S."/>
            <person name="Ishaque N."/>
            <person name="Boot N."/>
            <person name="Cabral A."/>
            <person name="Kemen E."/>
            <person name="Thines M."/>
            <person name="Ah-Fong A."/>
            <person name="Anderson R."/>
            <person name="Badejoko W."/>
            <person name="Bittner-Eddy P."/>
            <person name="Boore J.L."/>
            <person name="Chibucos M.C."/>
            <person name="Coates M."/>
            <person name="Dehal P."/>
            <person name="Delehaunty K."/>
            <person name="Dong S."/>
            <person name="Downton P."/>
            <person name="Dumas B."/>
            <person name="Fabro G."/>
            <person name="Fronick C."/>
            <person name="Fuerstenberg S.I."/>
            <person name="Fulton L."/>
            <person name="Gaulin E."/>
            <person name="Govers F."/>
            <person name="Hughes L."/>
            <person name="Humphray S."/>
            <person name="Jiang R.H."/>
            <person name="Judelson H."/>
            <person name="Kamoun S."/>
            <person name="Kyung K."/>
            <person name="Meijer H."/>
            <person name="Minx P."/>
            <person name="Morris P."/>
            <person name="Nelson J."/>
            <person name="Phuntumart V."/>
            <person name="Qutob D."/>
            <person name="Rehmany A."/>
            <person name="Rougon-Cardoso A."/>
            <person name="Ryden P."/>
            <person name="Torto-Alalibo T."/>
            <person name="Studholme D."/>
            <person name="Wang Y."/>
            <person name="Win J."/>
            <person name="Wood J."/>
            <person name="Clifton S.W."/>
            <person name="Rogers J."/>
            <person name="Van den Ackerveken G."/>
            <person name="Jones J.D."/>
            <person name="McDowell J.M."/>
            <person name="Beynon J."/>
            <person name="Tyler B.M."/>
        </authorList>
    </citation>
    <scope>NUCLEOTIDE SEQUENCE [LARGE SCALE GENOMIC DNA]</scope>
    <source>
        <strain evidence="4">Emoy2</strain>
    </source>
</reference>
<reference evidence="3" key="2">
    <citation type="submission" date="2015-06" db="UniProtKB">
        <authorList>
            <consortium name="EnsemblProtists"/>
        </authorList>
    </citation>
    <scope>IDENTIFICATION</scope>
    <source>
        <strain evidence="3">Emoy2</strain>
    </source>
</reference>
<keyword evidence="4" id="KW-1185">Reference proteome</keyword>
<evidence type="ECO:0000256" key="1">
    <source>
        <dbReference type="ARBA" id="ARBA00008645"/>
    </source>
</evidence>
<name>M4BSM3_HYAAE</name>
<protein>
    <submittedName>
        <fullName evidence="3">Uncharacterized protein</fullName>
    </submittedName>
</protein>
<proteinExistence type="inferred from homology"/>